<evidence type="ECO:0000313" key="3">
    <source>
        <dbReference type="Proteomes" id="UP000233469"/>
    </source>
</evidence>
<comment type="caution">
    <text evidence="2">The sequence shown here is derived from an EMBL/GenBank/DDBJ whole genome shotgun (WGS) entry which is preliminary data.</text>
</comment>
<dbReference type="Pfam" id="PF10551">
    <property type="entry name" value="MULE"/>
    <property type="match status" value="1"/>
</dbReference>
<dbReference type="VEuPathDB" id="FungiDB:RhiirFUN_008157"/>
<organism evidence="2 3">
    <name type="scientific">Rhizophagus irregularis</name>
    <dbReference type="NCBI Taxonomy" id="588596"/>
    <lineage>
        <taxon>Eukaryota</taxon>
        <taxon>Fungi</taxon>
        <taxon>Fungi incertae sedis</taxon>
        <taxon>Mucoromycota</taxon>
        <taxon>Glomeromycotina</taxon>
        <taxon>Glomeromycetes</taxon>
        <taxon>Glomerales</taxon>
        <taxon>Glomeraceae</taxon>
        <taxon>Rhizophagus</taxon>
    </lineage>
</organism>
<reference evidence="2 3" key="1">
    <citation type="submission" date="2016-04" db="EMBL/GenBank/DDBJ databases">
        <title>Genome analyses suggest a sexual origin of heterokaryosis in a supposedly ancient asexual fungus.</title>
        <authorList>
            <person name="Ropars J."/>
            <person name="Sedzielewska K."/>
            <person name="Noel J."/>
            <person name="Charron P."/>
            <person name="Farinelli L."/>
            <person name="Marton T."/>
            <person name="Kruger M."/>
            <person name="Pelin A."/>
            <person name="Brachmann A."/>
            <person name="Corradi N."/>
        </authorList>
    </citation>
    <scope>NUCLEOTIDE SEQUENCE [LARGE SCALE GENOMIC DNA]</scope>
    <source>
        <strain evidence="2 3">C2</strain>
    </source>
</reference>
<name>A0A2N1MA96_9GLOM</name>
<accession>A0A2N1MA96</accession>
<dbReference type="VEuPathDB" id="FungiDB:RhiirA1_516064"/>
<proteinExistence type="predicted"/>
<dbReference type="PANTHER" id="PTHR47718:SF8">
    <property type="entry name" value="PROTEIN FAR1-RELATED SEQUENCE"/>
    <property type="match status" value="1"/>
</dbReference>
<dbReference type="PANTHER" id="PTHR47718">
    <property type="entry name" value="OS01G0519700 PROTEIN"/>
    <property type="match status" value="1"/>
</dbReference>
<evidence type="ECO:0000313" key="2">
    <source>
        <dbReference type="EMBL" id="PKK58552.1"/>
    </source>
</evidence>
<dbReference type="VEuPathDB" id="FungiDB:FUN_018568"/>
<dbReference type="Proteomes" id="UP000233469">
    <property type="component" value="Unassembled WGS sequence"/>
</dbReference>
<protein>
    <recommendedName>
        <fullName evidence="1">MULE transposase domain-containing protein</fullName>
    </recommendedName>
</protein>
<dbReference type="VEuPathDB" id="FungiDB:RhiirA1_485021"/>
<sequence length="416" mass="48780">MTQNTVEFESLLAYNSSEDFSDTESTFEDICSKMEDTRENEEDNSLELYVGKSFQNWEHVENFMKKYAATKGHGVRIGRGEKAKKKKGYLEVTIFNDHHVGHECHPSATTSGEEDTGLLLKRLYDKKTEDPRWVILMKVDPVTSLLTHFFWMSPEQQILWLRYHDVILHNNTYKTNRYNRPLSLFVTLDNNLKTRIVVQAIVDDETQLSYEWVRSFTNKYFTAGVQTTSRNEGENSTLKRLFGNSNLSLCELFDALEERYQEENDYCEFVNWKQTVSQIESQNIPKSIFGSVVKQLNRFLMLNIIKKQEKQMNLSLCYHATEIEFENAHSKENITDKLEKLEQNDNSEISRAISKKRKFGKLYGLRRKLVVDVIEEGDEDTYNEVLEFFRSTQRKISQRNLESGSEISTFRMKTIL</sequence>
<reference evidence="2 3" key="2">
    <citation type="submission" date="2017-10" db="EMBL/GenBank/DDBJ databases">
        <title>Extensive intraspecific genome diversity in a model arbuscular mycorrhizal fungus.</title>
        <authorList>
            <person name="Chen E.C.H."/>
            <person name="Morin E."/>
            <person name="Baudet D."/>
            <person name="Noel J."/>
            <person name="Ndikumana S."/>
            <person name="Charron P."/>
            <person name="St-Onge C."/>
            <person name="Giorgi J."/>
            <person name="Grigoriev I.V."/>
            <person name="Roux C."/>
            <person name="Martin F.M."/>
            <person name="Corradi N."/>
        </authorList>
    </citation>
    <scope>NUCLEOTIDE SEQUENCE [LARGE SCALE GENOMIC DNA]</scope>
    <source>
        <strain evidence="2 3">C2</strain>
    </source>
</reference>
<evidence type="ECO:0000259" key="1">
    <source>
        <dbReference type="Pfam" id="PF10551"/>
    </source>
</evidence>
<dbReference type="InterPro" id="IPR018289">
    <property type="entry name" value="MULE_transposase_dom"/>
</dbReference>
<dbReference type="VEuPathDB" id="FungiDB:RhiirA1_400198"/>
<dbReference type="AlphaFoldDB" id="A0A2N1MA96"/>
<feature type="domain" description="MULE transposase" evidence="1">
    <location>
        <begin position="167"/>
        <end position="250"/>
    </location>
</feature>
<gene>
    <name evidence="2" type="ORF">RhiirC2_796124</name>
</gene>
<dbReference type="EMBL" id="LLXL01003528">
    <property type="protein sequence ID" value="PKK58552.1"/>
    <property type="molecule type" value="Genomic_DNA"/>
</dbReference>
<dbReference type="VEuPathDB" id="FungiDB:FUN_010548"/>